<dbReference type="EMBL" id="JAATJU010022845">
    <property type="protein sequence ID" value="KAH0509534.1"/>
    <property type="molecule type" value="Genomic_DNA"/>
</dbReference>
<gene>
    <name evidence="1" type="ORF">LTLLF_104040</name>
</gene>
<sequence>MHSQMFESLHQGWLDDVESSREQEDHLAKAKDLHEHGKALIGGEESEVKKEISKAQDRVIMESQEQDVSVVETYLHSLVLDSCEETF</sequence>
<accession>A0A8J6GDW7</accession>
<protein>
    <submittedName>
        <fullName evidence="1">Uncharacterized protein</fullName>
    </submittedName>
</protein>
<evidence type="ECO:0000313" key="1">
    <source>
        <dbReference type="EMBL" id="KAH0509534.1"/>
    </source>
</evidence>
<evidence type="ECO:0000313" key="2">
    <source>
        <dbReference type="Proteomes" id="UP000710432"/>
    </source>
</evidence>
<comment type="caution">
    <text evidence="1">The sequence shown here is derived from an EMBL/GenBank/DDBJ whole genome shotgun (WGS) entry which is preliminary data.</text>
</comment>
<dbReference type="AlphaFoldDB" id="A0A8J6GDW7"/>
<name>A0A8J6GDW7_MICOH</name>
<reference evidence="1" key="1">
    <citation type="submission" date="2020-03" db="EMBL/GenBank/DDBJ databases">
        <title>Studies in the Genomics of Life Span.</title>
        <authorList>
            <person name="Glass D."/>
        </authorList>
    </citation>
    <scope>NUCLEOTIDE SEQUENCE</scope>
    <source>
        <strain evidence="1">LTLLF</strain>
        <tissue evidence="1">Muscle</tissue>
    </source>
</reference>
<proteinExistence type="predicted"/>
<organism evidence="1 2">
    <name type="scientific">Microtus ochrogaster</name>
    <name type="common">Prairie vole</name>
    <dbReference type="NCBI Taxonomy" id="79684"/>
    <lineage>
        <taxon>Eukaryota</taxon>
        <taxon>Metazoa</taxon>
        <taxon>Chordata</taxon>
        <taxon>Craniata</taxon>
        <taxon>Vertebrata</taxon>
        <taxon>Euteleostomi</taxon>
        <taxon>Mammalia</taxon>
        <taxon>Eutheria</taxon>
        <taxon>Euarchontoglires</taxon>
        <taxon>Glires</taxon>
        <taxon>Rodentia</taxon>
        <taxon>Myomorpha</taxon>
        <taxon>Muroidea</taxon>
        <taxon>Cricetidae</taxon>
        <taxon>Arvicolinae</taxon>
        <taxon>Microtus</taxon>
    </lineage>
</organism>
<dbReference type="Proteomes" id="UP000710432">
    <property type="component" value="Unassembled WGS sequence"/>
</dbReference>